<feature type="domain" description="HTH tetR-type" evidence="5">
    <location>
        <begin position="12"/>
        <end position="72"/>
    </location>
</feature>
<reference evidence="6 7" key="1">
    <citation type="submission" date="2019-02" db="EMBL/GenBank/DDBJ databases">
        <authorList>
            <person name="Goldberg S.R."/>
            <person name="Haltli B.A."/>
            <person name="Correa H."/>
            <person name="Russell K.G."/>
        </authorList>
    </citation>
    <scope>NUCLEOTIDE SEQUENCE [LARGE SCALE GENOMIC DNA]</scope>
    <source>
        <strain evidence="6 7">JCM 16186</strain>
    </source>
</reference>
<dbReference type="InterPro" id="IPR036271">
    <property type="entry name" value="Tet_transcr_reg_TetR-rel_C_sf"/>
</dbReference>
<dbReference type="PANTHER" id="PTHR47506:SF1">
    <property type="entry name" value="HTH-TYPE TRANSCRIPTIONAL REGULATOR YJDC"/>
    <property type="match status" value="1"/>
</dbReference>
<evidence type="ECO:0000256" key="4">
    <source>
        <dbReference type="PROSITE-ProRule" id="PRU00335"/>
    </source>
</evidence>
<keyword evidence="3" id="KW-0804">Transcription</keyword>
<dbReference type="PROSITE" id="PS50977">
    <property type="entry name" value="HTH_TETR_2"/>
    <property type="match status" value="1"/>
</dbReference>
<evidence type="ECO:0000313" key="7">
    <source>
        <dbReference type="Proteomes" id="UP000798808"/>
    </source>
</evidence>
<dbReference type="InterPro" id="IPR009057">
    <property type="entry name" value="Homeodomain-like_sf"/>
</dbReference>
<evidence type="ECO:0000259" key="5">
    <source>
        <dbReference type="PROSITE" id="PS50977"/>
    </source>
</evidence>
<proteinExistence type="predicted"/>
<evidence type="ECO:0000256" key="1">
    <source>
        <dbReference type="ARBA" id="ARBA00023015"/>
    </source>
</evidence>
<dbReference type="Proteomes" id="UP000798808">
    <property type="component" value="Unassembled WGS sequence"/>
</dbReference>
<dbReference type="Pfam" id="PF00440">
    <property type="entry name" value="TetR_N"/>
    <property type="match status" value="1"/>
</dbReference>
<dbReference type="EMBL" id="SMLW01000658">
    <property type="protein sequence ID" value="MTI28241.1"/>
    <property type="molecule type" value="Genomic_DNA"/>
</dbReference>
<keyword evidence="7" id="KW-1185">Reference proteome</keyword>
<dbReference type="InterPro" id="IPR001647">
    <property type="entry name" value="HTH_TetR"/>
</dbReference>
<evidence type="ECO:0000313" key="6">
    <source>
        <dbReference type="EMBL" id="MTI28241.1"/>
    </source>
</evidence>
<comment type="caution">
    <text evidence="6">The sequence shown here is derived from an EMBL/GenBank/DDBJ whole genome shotgun (WGS) entry which is preliminary data.</text>
</comment>
<dbReference type="SUPFAM" id="SSF46689">
    <property type="entry name" value="Homeodomain-like"/>
    <property type="match status" value="1"/>
</dbReference>
<feature type="DNA-binding region" description="H-T-H motif" evidence="4">
    <location>
        <begin position="35"/>
        <end position="54"/>
    </location>
</feature>
<organism evidence="6 7">
    <name type="scientific">Fulvivirga kasyanovii</name>
    <dbReference type="NCBI Taxonomy" id="396812"/>
    <lineage>
        <taxon>Bacteria</taxon>
        <taxon>Pseudomonadati</taxon>
        <taxon>Bacteroidota</taxon>
        <taxon>Cytophagia</taxon>
        <taxon>Cytophagales</taxon>
        <taxon>Fulvivirgaceae</taxon>
        <taxon>Fulvivirga</taxon>
    </lineage>
</organism>
<sequence>MSAYICIMRPQKIDDQTLLAGLKTVLASKGYEGASLNELASSSGLQKASLYHRFPGGKKDIALAVLNFVGEWIDKNIVNVLQNKQKAPKDRLLHALSKIDELYNGGRSTCILRALSMDSGMDLFNTELKGAATKWIDSFTILGRDLNMSEEDARHAALTVLTKIQGSLVVSKMLNDPQVFKGAIGEIEKMYLQG</sequence>
<keyword evidence="2 4" id="KW-0238">DNA-binding</keyword>
<dbReference type="SUPFAM" id="SSF48498">
    <property type="entry name" value="Tetracyclin repressor-like, C-terminal domain"/>
    <property type="match status" value="1"/>
</dbReference>
<evidence type="ECO:0000256" key="2">
    <source>
        <dbReference type="ARBA" id="ARBA00023125"/>
    </source>
</evidence>
<evidence type="ECO:0000256" key="3">
    <source>
        <dbReference type="ARBA" id="ARBA00023163"/>
    </source>
</evidence>
<name>A0ABW9RX11_9BACT</name>
<gene>
    <name evidence="6" type="ORF">E1163_25015</name>
</gene>
<keyword evidence="1" id="KW-0805">Transcription regulation</keyword>
<dbReference type="PANTHER" id="PTHR47506">
    <property type="entry name" value="TRANSCRIPTIONAL REGULATORY PROTEIN"/>
    <property type="match status" value="1"/>
</dbReference>
<dbReference type="Gene3D" id="1.10.357.10">
    <property type="entry name" value="Tetracycline Repressor, domain 2"/>
    <property type="match status" value="1"/>
</dbReference>
<protein>
    <submittedName>
        <fullName evidence="6">TetR/AcrR family transcriptional regulator</fullName>
    </submittedName>
</protein>
<accession>A0ABW9RX11</accession>